<keyword evidence="3" id="KW-1185">Reference proteome</keyword>
<dbReference type="EMBL" id="NPDV01000015">
    <property type="protein sequence ID" value="PJZ52173.1"/>
    <property type="molecule type" value="Genomic_DNA"/>
</dbReference>
<proteinExistence type="predicted"/>
<dbReference type="Proteomes" id="UP000232188">
    <property type="component" value="Unassembled WGS sequence"/>
</dbReference>
<name>A0A2M9YKU3_9LEPT</name>
<evidence type="ECO:0000313" key="4">
    <source>
        <dbReference type="Proteomes" id="UP000232188"/>
    </source>
</evidence>
<protein>
    <submittedName>
        <fullName evidence="1">Uncharacterized protein</fullName>
    </submittedName>
</protein>
<gene>
    <name evidence="2" type="ORF">CH376_04225</name>
    <name evidence="1" type="ORF">CH380_16015</name>
</gene>
<reference evidence="3 4" key="1">
    <citation type="submission" date="2017-07" db="EMBL/GenBank/DDBJ databases">
        <title>Leptospira spp. isolated from tropical soils.</title>
        <authorList>
            <person name="Thibeaux R."/>
            <person name="Iraola G."/>
            <person name="Ferres I."/>
            <person name="Bierque E."/>
            <person name="Girault D."/>
            <person name="Soupe-Gilbert M.-E."/>
            <person name="Picardeau M."/>
            <person name="Goarant C."/>
        </authorList>
    </citation>
    <scope>NUCLEOTIDE SEQUENCE [LARGE SCALE GENOMIC DNA]</scope>
    <source>
        <strain evidence="1 4">FH2-B-C1</strain>
        <strain evidence="2 3">FH2-B-D1</strain>
    </source>
</reference>
<evidence type="ECO:0000313" key="3">
    <source>
        <dbReference type="Proteomes" id="UP000232149"/>
    </source>
</evidence>
<dbReference type="Proteomes" id="UP000232149">
    <property type="component" value="Unassembled WGS sequence"/>
</dbReference>
<dbReference type="EMBL" id="NPDU01000007">
    <property type="protein sequence ID" value="PJZ63241.1"/>
    <property type="molecule type" value="Genomic_DNA"/>
</dbReference>
<comment type="caution">
    <text evidence="1">The sequence shown here is derived from an EMBL/GenBank/DDBJ whole genome shotgun (WGS) entry which is preliminary data.</text>
</comment>
<sequence length="73" mass="9122">MYIHYKSQIKFERILGPGFSLVISRLLYFQKRRRGWVVSENLFFVERFLFCDRFWRKKIEVGIELKCAMERRR</sequence>
<evidence type="ECO:0000313" key="1">
    <source>
        <dbReference type="EMBL" id="PJZ52173.1"/>
    </source>
</evidence>
<accession>A0A2M9YKU3</accession>
<organism evidence="1 4">
    <name type="scientific">Leptospira adleri</name>
    <dbReference type="NCBI Taxonomy" id="2023186"/>
    <lineage>
        <taxon>Bacteria</taxon>
        <taxon>Pseudomonadati</taxon>
        <taxon>Spirochaetota</taxon>
        <taxon>Spirochaetia</taxon>
        <taxon>Leptospirales</taxon>
        <taxon>Leptospiraceae</taxon>
        <taxon>Leptospira</taxon>
    </lineage>
</organism>
<dbReference type="AlphaFoldDB" id="A0A2M9YKU3"/>
<evidence type="ECO:0000313" key="2">
    <source>
        <dbReference type="EMBL" id="PJZ63241.1"/>
    </source>
</evidence>